<sequence>MNKVFPIDAVAQGLLRGLGWLNENLPNFSFADCDRADPPFAKAYVARLKPISELALTVWILKRCGLQVPFLDSAAEWAWQECEQGRRLVALLLARNDFLPCCALYAPLFQLGYRCEALDIALAMLSRSTMAAALPLQPWSKLAMRYNLWQLGLSRCPGTAKDLYIQARPEPWVISGEVAYAITHEVFYLTDFGFRPLQDRDVRDYLKTWTPYWAKSFAAEGDDDLTAEFAMVSTCLDDSDAHDVAATLLLTVLSHQRADGSMTGPQGAGSFLFADDDSLSRREFLASYHTTLVALMAAALAVRLRRS</sequence>
<evidence type="ECO:0000313" key="3">
    <source>
        <dbReference type="Proteomes" id="UP001629288"/>
    </source>
</evidence>
<feature type="domain" description="DUF6895" evidence="1">
    <location>
        <begin position="16"/>
        <end position="299"/>
    </location>
</feature>
<evidence type="ECO:0000313" key="2">
    <source>
        <dbReference type="EMBL" id="MFM0443640.1"/>
    </source>
</evidence>
<gene>
    <name evidence="2" type="ORF">PQR00_08565</name>
</gene>
<proteinExistence type="predicted"/>
<organism evidence="2 3">
    <name type="scientific">Paraburkholderia strydomiana</name>
    <dbReference type="NCBI Taxonomy" id="1245417"/>
    <lineage>
        <taxon>Bacteria</taxon>
        <taxon>Pseudomonadati</taxon>
        <taxon>Pseudomonadota</taxon>
        <taxon>Betaproteobacteria</taxon>
        <taxon>Burkholderiales</taxon>
        <taxon>Burkholderiaceae</taxon>
        <taxon>Paraburkholderia</taxon>
    </lineage>
</organism>
<reference evidence="2 3" key="1">
    <citation type="journal article" date="2024" name="Chem. Sci.">
        <title>Discovery of megapolipeptins by genome mining of a Burkholderiales bacteria collection.</title>
        <authorList>
            <person name="Paulo B.S."/>
            <person name="Recchia M.J.J."/>
            <person name="Lee S."/>
            <person name="Fergusson C.H."/>
            <person name="Romanowski S.B."/>
            <person name="Hernandez A."/>
            <person name="Krull N."/>
            <person name="Liu D.Y."/>
            <person name="Cavanagh H."/>
            <person name="Bos A."/>
            <person name="Gray C.A."/>
            <person name="Murphy B.T."/>
            <person name="Linington R.G."/>
            <person name="Eustaquio A.S."/>
        </authorList>
    </citation>
    <scope>NUCLEOTIDE SEQUENCE [LARGE SCALE GENOMIC DNA]</scope>
    <source>
        <strain evidence="2 3">RL17-379-BIB-C</strain>
    </source>
</reference>
<keyword evidence="3" id="KW-1185">Reference proteome</keyword>
<accession>A0ABW9C1D8</accession>
<dbReference type="RefSeq" id="WP_408128257.1">
    <property type="nucleotide sequence ID" value="NZ_JAQQDH010000002.1"/>
</dbReference>
<dbReference type="Pfam" id="PF21836">
    <property type="entry name" value="DUF6895"/>
    <property type="match status" value="1"/>
</dbReference>
<dbReference type="Proteomes" id="UP001629288">
    <property type="component" value="Unassembled WGS sequence"/>
</dbReference>
<name>A0ABW9C1D8_9BURK</name>
<protein>
    <recommendedName>
        <fullName evidence="1">DUF6895 domain-containing protein</fullName>
    </recommendedName>
</protein>
<evidence type="ECO:0000259" key="1">
    <source>
        <dbReference type="Pfam" id="PF21836"/>
    </source>
</evidence>
<dbReference type="InterPro" id="IPR054190">
    <property type="entry name" value="DUF6895"/>
</dbReference>
<dbReference type="EMBL" id="JAQQDH010000002">
    <property type="protein sequence ID" value="MFM0443640.1"/>
    <property type="molecule type" value="Genomic_DNA"/>
</dbReference>
<comment type="caution">
    <text evidence="2">The sequence shown here is derived from an EMBL/GenBank/DDBJ whole genome shotgun (WGS) entry which is preliminary data.</text>
</comment>